<accession>A0A1J5RIV8</accession>
<dbReference type="EMBL" id="MLJW01000390">
    <property type="protein sequence ID" value="OIQ88069.1"/>
    <property type="molecule type" value="Genomic_DNA"/>
</dbReference>
<evidence type="ECO:0000313" key="1">
    <source>
        <dbReference type="EMBL" id="OIQ88069.1"/>
    </source>
</evidence>
<gene>
    <name evidence="1" type="ORF">GALL_300760</name>
</gene>
<organism evidence="1">
    <name type="scientific">mine drainage metagenome</name>
    <dbReference type="NCBI Taxonomy" id="410659"/>
    <lineage>
        <taxon>unclassified sequences</taxon>
        <taxon>metagenomes</taxon>
        <taxon>ecological metagenomes</taxon>
    </lineage>
</organism>
<dbReference type="AlphaFoldDB" id="A0A1J5RIV8"/>
<reference evidence="1" key="1">
    <citation type="submission" date="2016-10" db="EMBL/GenBank/DDBJ databases">
        <title>Sequence of Gallionella enrichment culture.</title>
        <authorList>
            <person name="Poehlein A."/>
            <person name="Muehling M."/>
            <person name="Daniel R."/>
        </authorList>
    </citation>
    <scope>NUCLEOTIDE SEQUENCE</scope>
</reference>
<protein>
    <submittedName>
        <fullName evidence="1">Uncharacterized protein</fullName>
    </submittedName>
</protein>
<name>A0A1J5RIV8_9ZZZZ</name>
<comment type="caution">
    <text evidence="1">The sequence shown here is derived from an EMBL/GenBank/DDBJ whole genome shotgun (WGS) entry which is preliminary data.</text>
</comment>
<proteinExistence type="predicted"/>
<sequence>MAGIEAFEEFPGLRPAQFELAQRADIDHPGSVTHGLDFGGDGTGLVRAVIGRALPGTDGDKSCVIPFMPAMEWRMALRMEAPSGQMPHRYRMEKRPRGGAADLGYRLVAQFRQDANGIHVGVLTLAGPHADRGEALHQLDVVETLLCGIGEILELQILVEIDEVLRPRVFHQRPGMARLRCRCKGSGRCQAERILRGTFAVRQGIPETVDAVDAAGGMDARRQALGHELLAGVVETHPGAGLIQ</sequence>